<protein>
    <submittedName>
        <fullName evidence="1">Uncharacterized conserved protein, DUF1015 family</fullName>
    </submittedName>
</protein>
<proteinExistence type="predicted"/>
<evidence type="ECO:0000313" key="1">
    <source>
        <dbReference type="EMBL" id="SMP24685.1"/>
    </source>
</evidence>
<evidence type="ECO:0000313" key="2">
    <source>
        <dbReference type="Proteomes" id="UP001157915"/>
    </source>
</evidence>
<keyword evidence="2" id="KW-1185">Reference proteome</keyword>
<name>A0ABY1P2B6_9BACT</name>
<sequence length="448" mass="52025">MALSQRLKVLGEIDYTKMAEILPLKAWRYEEALAPKMEELTAPLFDVVSARQRQLLYNNPLNSIHLSVPQGDIPPQTALKTLLKWKSEGVIQQDQQPGIYVYYQYFRLPGEHDERCRKGFIAQIKAYEWEEEVILRHENTIVSAVNDRIDLLKTTQIQASPTHGLYEDKDEQLEHYMDEAIADPIYELEDYQGVREVMAIIKKPEIIKHFLKVLKNKQVILADGHHRLEGAIEYRKSMKGKLPNEKWKGYDYHLMYLTNTSGNHLKILPTHRLYYGLELAQANFLAKIQDWFHVKKFADPEELGAYAFHKPHTFGLVMGEESYTLQLKAGKIDQINLHLPESIRQLDLSVLHEVVFARILNIPVAEQRNSDQIVYERNFSKCIHQVRSGEASFAVITRELELEQVLEVCRSGQVMPQKSTYFYPKALGGLLFASIKQDEFNFEYESFL</sequence>
<dbReference type="PANTHER" id="PTHR36454">
    <property type="entry name" value="LMO2823 PROTEIN"/>
    <property type="match status" value="1"/>
</dbReference>
<reference evidence="1 2" key="1">
    <citation type="submission" date="2017-05" db="EMBL/GenBank/DDBJ databases">
        <authorList>
            <person name="Varghese N."/>
            <person name="Submissions S."/>
        </authorList>
    </citation>
    <scope>NUCLEOTIDE SEQUENCE [LARGE SCALE GENOMIC DNA]</scope>
    <source>
        <strain evidence="1 2">DSM 15360</strain>
    </source>
</reference>
<dbReference type="Pfam" id="PF06245">
    <property type="entry name" value="DUF1015"/>
    <property type="match status" value="1"/>
</dbReference>
<dbReference type="EMBL" id="FXUA01000004">
    <property type="protein sequence ID" value="SMP24685.1"/>
    <property type="molecule type" value="Genomic_DNA"/>
</dbReference>
<gene>
    <name evidence="1" type="ORF">SAMN06265367_104100</name>
</gene>
<dbReference type="PIRSF" id="PIRSF033563">
    <property type="entry name" value="UCP033563"/>
    <property type="match status" value="1"/>
</dbReference>
<dbReference type="Proteomes" id="UP001157915">
    <property type="component" value="Unassembled WGS sequence"/>
</dbReference>
<dbReference type="RefSeq" id="WP_346771408.1">
    <property type="nucleotide sequence ID" value="NZ_FXUA01000004.1"/>
</dbReference>
<comment type="caution">
    <text evidence="1">The sequence shown here is derived from an EMBL/GenBank/DDBJ whole genome shotgun (WGS) entry which is preliminary data.</text>
</comment>
<organism evidence="1 2">
    <name type="scientific">Algoriphagus winogradskyi</name>
    <dbReference type="NCBI Taxonomy" id="237017"/>
    <lineage>
        <taxon>Bacteria</taxon>
        <taxon>Pseudomonadati</taxon>
        <taxon>Bacteroidota</taxon>
        <taxon>Cytophagia</taxon>
        <taxon>Cytophagales</taxon>
        <taxon>Cyclobacteriaceae</taxon>
        <taxon>Algoriphagus</taxon>
    </lineage>
</organism>
<dbReference type="PANTHER" id="PTHR36454:SF1">
    <property type="entry name" value="DUF1015 DOMAIN-CONTAINING PROTEIN"/>
    <property type="match status" value="1"/>
</dbReference>
<accession>A0ABY1P2B6</accession>
<dbReference type="InterPro" id="IPR008323">
    <property type="entry name" value="UCP033563"/>
</dbReference>